<dbReference type="Pfam" id="PF01972">
    <property type="entry name" value="SDH_protease"/>
    <property type="match status" value="1"/>
</dbReference>
<evidence type="ECO:0000313" key="1">
    <source>
        <dbReference type="EMBL" id="MCX2941358.1"/>
    </source>
</evidence>
<protein>
    <recommendedName>
        <fullName evidence="3">Serine dehydrogenase proteinase</fullName>
    </recommendedName>
</protein>
<name>A0ABT3SP95_9MYCO</name>
<keyword evidence="2" id="KW-1185">Reference proteome</keyword>
<gene>
    <name evidence="1" type="ORF">ORI27_32235</name>
</gene>
<dbReference type="RefSeq" id="WP_266001293.1">
    <property type="nucleotide sequence ID" value="NZ_JAPJDN010000072.1"/>
</dbReference>
<reference evidence="1 2" key="1">
    <citation type="submission" date="2022-11" db="EMBL/GenBank/DDBJ databases">
        <title>Mycobacterium sp. nov.</title>
        <authorList>
            <person name="Papic B."/>
            <person name="Spicic S."/>
            <person name="Duvnjak S."/>
        </authorList>
    </citation>
    <scope>NUCLEOTIDE SEQUENCE [LARGE SCALE GENOMIC DNA]</scope>
    <source>
        <strain evidence="1 2">CVI_P4</strain>
    </source>
</reference>
<accession>A0ABT3SP95</accession>
<dbReference type="PANTHER" id="PTHR35984:SF1">
    <property type="entry name" value="PERIPLASMIC SERINE PROTEASE"/>
    <property type="match status" value="1"/>
</dbReference>
<comment type="caution">
    <text evidence="1">The sequence shown here is derived from an EMBL/GenBank/DDBJ whole genome shotgun (WGS) entry which is preliminary data.</text>
</comment>
<dbReference type="SUPFAM" id="SSF52096">
    <property type="entry name" value="ClpP/crotonase"/>
    <property type="match status" value="1"/>
</dbReference>
<dbReference type="EMBL" id="JAPJDO010000072">
    <property type="protein sequence ID" value="MCX2941358.1"/>
    <property type="molecule type" value="Genomic_DNA"/>
</dbReference>
<dbReference type="Proteomes" id="UP001300745">
    <property type="component" value="Unassembled WGS sequence"/>
</dbReference>
<dbReference type="Gene3D" id="3.90.226.10">
    <property type="entry name" value="2-enoyl-CoA Hydratase, Chain A, domain 1"/>
    <property type="match status" value="1"/>
</dbReference>
<sequence length="342" mass="37384">MSLTDVTADGISEAESAAVLDSAAGGMDEAAAGEPAAPEEVQFYASLHPGPNAPLPADFGAAVLKLQEAMGAPVWLLTQGNHSSPYCHLDSTVRKLFMRGRNDLRSCEKIVLVIDSGGGMADAAYQIATMLRRHVGSFTAIVPRYAKSAATLLALGAEKILMGSDAEFGPLDVQLLDPDREEWGSALDEIQALERLNVASFELLDQVMSLLLMRTDKKVESLLPHVINFTTQMMRPLLEKIETVHYNQQSRTLKVAEDYAVRLLDPYYPISRAQDIARHLVSGYSEHGFVIDRDEASSFLDIGQANEDQARAIDELEEILTMRPITAIGRVLVTKKGDEDEE</sequence>
<evidence type="ECO:0008006" key="3">
    <source>
        <dbReference type="Google" id="ProtNLM"/>
    </source>
</evidence>
<dbReference type="PANTHER" id="PTHR35984">
    <property type="entry name" value="PERIPLASMIC SERINE PROTEASE"/>
    <property type="match status" value="1"/>
</dbReference>
<evidence type="ECO:0000313" key="2">
    <source>
        <dbReference type="Proteomes" id="UP001300745"/>
    </source>
</evidence>
<proteinExistence type="predicted"/>
<dbReference type="InterPro" id="IPR002825">
    <property type="entry name" value="Pept_S49_ser-pept_pro"/>
</dbReference>
<organism evidence="1 2">
    <name type="scientific">Mycobacterium pinniadriaticum</name>
    <dbReference type="NCBI Taxonomy" id="2994102"/>
    <lineage>
        <taxon>Bacteria</taxon>
        <taxon>Bacillati</taxon>
        <taxon>Actinomycetota</taxon>
        <taxon>Actinomycetes</taxon>
        <taxon>Mycobacteriales</taxon>
        <taxon>Mycobacteriaceae</taxon>
        <taxon>Mycobacterium</taxon>
    </lineage>
</organism>
<dbReference type="InterPro" id="IPR029045">
    <property type="entry name" value="ClpP/crotonase-like_dom_sf"/>
</dbReference>